<proteinExistence type="predicted"/>
<organism evidence="2 3">
    <name type="scientific">Aedes albopictus</name>
    <name type="common">Asian tiger mosquito</name>
    <name type="synonym">Stegomyia albopicta</name>
    <dbReference type="NCBI Taxonomy" id="7160"/>
    <lineage>
        <taxon>Eukaryota</taxon>
        <taxon>Metazoa</taxon>
        <taxon>Ecdysozoa</taxon>
        <taxon>Arthropoda</taxon>
        <taxon>Hexapoda</taxon>
        <taxon>Insecta</taxon>
        <taxon>Pterygota</taxon>
        <taxon>Neoptera</taxon>
        <taxon>Endopterygota</taxon>
        <taxon>Diptera</taxon>
        <taxon>Nematocera</taxon>
        <taxon>Culicoidea</taxon>
        <taxon>Culicidae</taxon>
        <taxon>Culicinae</taxon>
        <taxon>Aedini</taxon>
        <taxon>Aedes</taxon>
        <taxon>Stegomyia</taxon>
    </lineage>
</organism>
<accession>A0ABM1ZJP7</accession>
<feature type="compositionally biased region" description="Low complexity" evidence="1">
    <location>
        <begin position="1"/>
        <end position="23"/>
    </location>
</feature>
<dbReference type="RefSeq" id="XP_062713604.1">
    <property type="nucleotide sequence ID" value="XM_062857620.1"/>
</dbReference>
<evidence type="ECO:0000313" key="2">
    <source>
        <dbReference type="EnsemblMetazoa" id="AALFPA23_019126.P28148"/>
    </source>
</evidence>
<reference evidence="2" key="2">
    <citation type="submission" date="2025-05" db="UniProtKB">
        <authorList>
            <consortium name="EnsemblMetazoa"/>
        </authorList>
    </citation>
    <scope>IDENTIFICATION</scope>
    <source>
        <strain evidence="2">Foshan</strain>
    </source>
</reference>
<reference evidence="3" key="1">
    <citation type="journal article" date="2015" name="Proc. Natl. Acad. Sci. U.S.A.">
        <title>Genome sequence of the Asian Tiger mosquito, Aedes albopictus, reveals insights into its biology, genetics, and evolution.</title>
        <authorList>
            <person name="Chen X.G."/>
            <person name="Jiang X."/>
            <person name="Gu J."/>
            <person name="Xu M."/>
            <person name="Wu Y."/>
            <person name="Deng Y."/>
            <person name="Zhang C."/>
            <person name="Bonizzoni M."/>
            <person name="Dermauw W."/>
            <person name="Vontas J."/>
            <person name="Armbruster P."/>
            <person name="Huang X."/>
            <person name="Yang Y."/>
            <person name="Zhang H."/>
            <person name="He W."/>
            <person name="Peng H."/>
            <person name="Liu Y."/>
            <person name="Wu K."/>
            <person name="Chen J."/>
            <person name="Lirakis M."/>
            <person name="Topalis P."/>
            <person name="Van Leeuwen T."/>
            <person name="Hall A.B."/>
            <person name="Jiang X."/>
            <person name="Thorpe C."/>
            <person name="Mueller R.L."/>
            <person name="Sun C."/>
            <person name="Waterhouse R.M."/>
            <person name="Yan G."/>
            <person name="Tu Z.J."/>
            <person name="Fang X."/>
            <person name="James A.A."/>
        </authorList>
    </citation>
    <scope>NUCLEOTIDE SEQUENCE [LARGE SCALE GENOMIC DNA]</scope>
    <source>
        <strain evidence="3">Foshan</strain>
    </source>
</reference>
<evidence type="ECO:0000313" key="3">
    <source>
        <dbReference type="Proteomes" id="UP000069940"/>
    </source>
</evidence>
<evidence type="ECO:0000256" key="1">
    <source>
        <dbReference type="SAM" id="MobiDB-lite"/>
    </source>
</evidence>
<dbReference type="Proteomes" id="UP000069940">
    <property type="component" value="Unassembled WGS sequence"/>
</dbReference>
<name>A0ABM1ZJP7_AEDAL</name>
<feature type="region of interest" description="Disordered" evidence="1">
    <location>
        <begin position="1"/>
        <end position="58"/>
    </location>
</feature>
<sequence length="156" mass="17204">METSGAAPPIKKIARNAAAAAPKQKQEPTTGTNAALGSDKGTQHPLLKENDRWQSGQTGLDGFRWTVVQAKLDDLLEMRWTRLDAVISRSVYSTKLPMTDDLTGEPMMSRSDENASALVKRLEPTTNPTPGRLIRRRVDCSSGSMSIHLNYEMHII</sequence>
<keyword evidence="3" id="KW-1185">Reference proteome</keyword>
<dbReference type="GeneID" id="134290471"/>
<dbReference type="EnsemblMetazoa" id="AALFPA23_019126.R28148">
    <property type="protein sequence ID" value="AALFPA23_019126.P28148"/>
    <property type="gene ID" value="AALFPA23_019126"/>
</dbReference>
<protein>
    <submittedName>
        <fullName evidence="2">Uncharacterized protein</fullName>
    </submittedName>
</protein>